<dbReference type="Gene3D" id="1.10.10.10">
    <property type="entry name" value="Winged helix-like DNA-binding domain superfamily/Winged helix DNA-binding domain"/>
    <property type="match status" value="1"/>
</dbReference>
<dbReference type="AlphaFoldDB" id="A0A7W7W0Z0"/>
<dbReference type="PANTHER" id="PTHR44846">
    <property type="entry name" value="MANNOSYL-D-GLYCERATE TRANSPORT/METABOLISM SYSTEM REPRESSOR MNGR-RELATED"/>
    <property type="match status" value="1"/>
</dbReference>
<keyword evidence="6" id="KW-1185">Reference proteome</keyword>
<reference evidence="5 6" key="1">
    <citation type="submission" date="2020-08" db="EMBL/GenBank/DDBJ databases">
        <title>Sequencing the genomes of 1000 actinobacteria strains.</title>
        <authorList>
            <person name="Klenk H.-P."/>
        </authorList>
    </citation>
    <scope>NUCLEOTIDE SEQUENCE [LARGE SCALE GENOMIC DNA]</scope>
    <source>
        <strain evidence="5 6">DSM 102030</strain>
    </source>
</reference>
<keyword evidence="2" id="KW-0238">DNA-binding</keyword>
<dbReference type="InterPro" id="IPR000524">
    <property type="entry name" value="Tscrpt_reg_HTH_GntR"/>
</dbReference>
<dbReference type="InterPro" id="IPR011663">
    <property type="entry name" value="UTRA"/>
</dbReference>
<evidence type="ECO:0000259" key="4">
    <source>
        <dbReference type="PROSITE" id="PS50949"/>
    </source>
</evidence>
<dbReference type="GO" id="GO:0003677">
    <property type="term" value="F:DNA binding"/>
    <property type="evidence" value="ECO:0007669"/>
    <property type="project" value="UniProtKB-KW"/>
</dbReference>
<dbReference type="Pfam" id="PF07702">
    <property type="entry name" value="UTRA"/>
    <property type="match status" value="1"/>
</dbReference>
<dbReference type="SUPFAM" id="SSF46785">
    <property type="entry name" value="Winged helix' DNA-binding domain"/>
    <property type="match status" value="1"/>
</dbReference>
<dbReference type="RefSeq" id="WP_221445309.1">
    <property type="nucleotide sequence ID" value="NZ_JACHJT010000001.1"/>
</dbReference>
<organism evidence="5 6">
    <name type="scientific">Lipingzhangella halophila</name>
    <dbReference type="NCBI Taxonomy" id="1783352"/>
    <lineage>
        <taxon>Bacteria</taxon>
        <taxon>Bacillati</taxon>
        <taxon>Actinomycetota</taxon>
        <taxon>Actinomycetes</taxon>
        <taxon>Streptosporangiales</taxon>
        <taxon>Nocardiopsidaceae</taxon>
        <taxon>Lipingzhangella</taxon>
    </lineage>
</organism>
<sequence length="254" mass="28793">MANTDPLYMQVTNDLRSKINSGELAPGATIPSEHELMEQHQVSRHTAQKALSLLTSEGLITAGQGRRREVRRREPAAYRPQEELLPRAQHPEMDQFLERFSNEDRAPRQDISVSVLVPSLAIARRLGLAPEDLTIVRRRVRYLDGEASYINDTYFPHSLVKDSEIADPRDLARGTLRILQDLGYRQDRILDEIWIRMPTNDESERLSLPPGTPVAEHVRTGYTAEGTPIRCAVSILPGDRHVIALEFDMPADWT</sequence>
<dbReference type="Proteomes" id="UP000523007">
    <property type="component" value="Unassembled WGS sequence"/>
</dbReference>
<dbReference type="InterPro" id="IPR050679">
    <property type="entry name" value="Bact_HTH_transcr_reg"/>
</dbReference>
<dbReference type="Gene3D" id="3.40.1410.10">
    <property type="entry name" value="Chorismate lyase-like"/>
    <property type="match status" value="1"/>
</dbReference>
<dbReference type="SUPFAM" id="SSF64288">
    <property type="entry name" value="Chorismate lyase-like"/>
    <property type="match status" value="1"/>
</dbReference>
<dbReference type="EMBL" id="JACHJT010000001">
    <property type="protein sequence ID" value="MBB4929204.1"/>
    <property type="molecule type" value="Genomic_DNA"/>
</dbReference>
<name>A0A7W7W0Z0_9ACTN</name>
<dbReference type="PANTHER" id="PTHR44846:SF17">
    <property type="entry name" value="GNTR-FAMILY TRANSCRIPTIONAL REGULATOR"/>
    <property type="match status" value="1"/>
</dbReference>
<dbReference type="Pfam" id="PF00392">
    <property type="entry name" value="GntR"/>
    <property type="match status" value="1"/>
</dbReference>
<evidence type="ECO:0000256" key="3">
    <source>
        <dbReference type="ARBA" id="ARBA00023163"/>
    </source>
</evidence>
<dbReference type="InterPro" id="IPR036388">
    <property type="entry name" value="WH-like_DNA-bd_sf"/>
</dbReference>
<dbReference type="PRINTS" id="PR00035">
    <property type="entry name" value="HTHGNTR"/>
</dbReference>
<keyword evidence="1" id="KW-0805">Transcription regulation</keyword>
<dbReference type="InterPro" id="IPR028978">
    <property type="entry name" value="Chorismate_lyase_/UTRA_dom_sf"/>
</dbReference>
<dbReference type="PROSITE" id="PS50949">
    <property type="entry name" value="HTH_GNTR"/>
    <property type="match status" value="1"/>
</dbReference>
<evidence type="ECO:0000256" key="1">
    <source>
        <dbReference type="ARBA" id="ARBA00023015"/>
    </source>
</evidence>
<evidence type="ECO:0000313" key="5">
    <source>
        <dbReference type="EMBL" id="MBB4929204.1"/>
    </source>
</evidence>
<comment type="caution">
    <text evidence="5">The sequence shown here is derived from an EMBL/GenBank/DDBJ whole genome shotgun (WGS) entry which is preliminary data.</text>
</comment>
<dbReference type="GO" id="GO:0003700">
    <property type="term" value="F:DNA-binding transcription factor activity"/>
    <property type="evidence" value="ECO:0007669"/>
    <property type="project" value="InterPro"/>
</dbReference>
<gene>
    <name evidence="5" type="ORF">F4561_000024</name>
</gene>
<evidence type="ECO:0000313" key="6">
    <source>
        <dbReference type="Proteomes" id="UP000523007"/>
    </source>
</evidence>
<evidence type="ECO:0000256" key="2">
    <source>
        <dbReference type="ARBA" id="ARBA00023125"/>
    </source>
</evidence>
<accession>A0A7W7W0Z0</accession>
<dbReference type="SMART" id="SM00345">
    <property type="entry name" value="HTH_GNTR"/>
    <property type="match status" value="1"/>
</dbReference>
<feature type="domain" description="HTH gntR-type" evidence="4">
    <location>
        <begin position="5"/>
        <end position="73"/>
    </location>
</feature>
<dbReference type="SMART" id="SM00866">
    <property type="entry name" value="UTRA"/>
    <property type="match status" value="1"/>
</dbReference>
<dbReference type="CDD" id="cd07377">
    <property type="entry name" value="WHTH_GntR"/>
    <property type="match status" value="1"/>
</dbReference>
<protein>
    <submittedName>
        <fullName evidence="5">GntR family transcriptional regulator</fullName>
    </submittedName>
</protein>
<keyword evidence="3" id="KW-0804">Transcription</keyword>
<proteinExistence type="predicted"/>
<dbReference type="GO" id="GO:0045892">
    <property type="term" value="P:negative regulation of DNA-templated transcription"/>
    <property type="evidence" value="ECO:0007669"/>
    <property type="project" value="TreeGrafter"/>
</dbReference>
<dbReference type="InterPro" id="IPR036390">
    <property type="entry name" value="WH_DNA-bd_sf"/>
</dbReference>